<accession>A0A9E7R330</accession>
<dbReference type="KEGG" id="ssai:N0B31_00755"/>
<dbReference type="InterPro" id="IPR057022">
    <property type="entry name" value="PF0610-like_Zn_ribbon_C"/>
</dbReference>
<dbReference type="Proteomes" id="UP001057580">
    <property type="component" value="Chromosome"/>
</dbReference>
<feature type="domain" description="PF0610-like winged HTH N-terminal" evidence="1">
    <location>
        <begin position="7"/>
        <end position="56"/>
    </location>
</feature>
<dbReference type="SUPFAM" id="SSF46785">
    <property type="entry name" value="Winged helix' DNA-binding domain"/>
    <property type="match status" value="1"/>
</dbReference>
<reference evidence="3" key="1">
    <citation type="submission" date="2022-09" db="EMBL/GenBank/DDBJ databases">
        <title>Diverse halophilic archaea isolated from saline environments.</title>
        <authorList>
            <person name="Cui H.-L."/>
        </authorList>
    </citation>
    <scope>NUCLEOTIDE SEQUENCE</scope>
    <source>
        <strain evidence="3">ZS-35-S2</strain>
    </source>
</reference>
<dbReference type="PANTHER" id="PTHR40663:SF2">
    <property type="entry name" value="TRANSCRIPTIONAL REGULATOR"/>
    <property type="match status" value="1"/>
</dbReference>
<evidence type="ECO:0000313" key="4">
    <source>
        <dbReference type="Proteomes" id="UP001057580"/>
    </source>
</evidence>
<evidence type="ECO:0000313" key="3">
    <source>
        <dbReference type="EMBL" id="UWM54824.1"/>
    </source>
</evidence>
<dbReference type="GeneID" id="74940907"/>
<protein>
    <submittedName>
        <fullName evidence="3">Transcriptional regulator</fullName>
    </submittedName>
</protein>
<dbReference type="InterPro" id="IPR036390">
    <property type="entry name" value="WH_DNA-bd_sf"/>
</dbReference>
<proteinExistence type="predicted"/>
<dbReference type="InterPro" id="IPR038767">
    <property type="entry name" value="PF0610-like"/>
</dbReference>
<keyword evidence="4" id="KW-1185">Reference proteome</keyword>
<organism evidence="3 4">
    <name type="scientific">Salinirubellus salinus</name>
    <dbReference type="NCBI Taxonomy" id="1364945"/>
    <lineage>
        <taxon>Archaea</taxon>
        <taxon>Methanobacteriati</taxon>
        <taxon>Methanobacteriota</taxon>
        <taxon>Stenosarchaea group</taxon>
        <taxon>Halobacteria</taxon>
        <taxon>Halobacteriales</taxon>
        <taxon>Natronomonadaceae</taxon>
        <taxon>Salinirubellus</taxon>
    </lineage>
</organism>
<feature type="domain" description="PF0610-like rubredoxin-like zinc beta-ribbon C-terminal" evidence="2">
    <location>
        <begin position="59"/>
        <end position="95"/>
    </location>
</feature>
<gene>
    <name evidence="3" type="ORF">N0B31_00755</name>
</gene>
<dbReference type="Pfam" id="PF21476">
    <property type="entry name" value="PF0610-like_N"/>
    <property type="match status" value="1"/>
</dbReference>
<dbReference type="InterPro" id="IPR049159">
    <property type="entry name" value="PF0610-like_wHTH_N"/>
</dbReference>
<dbReference type="Pfam" id="PF23470">
    <property type="entry name" value="Zn_ribbon_PF0610"/>
    <property type="match status" value="1"/>
</dbReference>
<name>A0A9E7R330_9EURY</name>
<evidence type="ECO:0000259" key="1">
    <source>
        <dbReference type="Pfam" id="PF21476"/>
    </source>
</evidence>
<dbReference type="RefSeq" id="WP_260593815.1">
    <property type="nucleotide sequence ID" value="NZ_CP104003.1"/>
</dbReference>
<evidence type="ECO:0000259" key="2">
    <source>
        <dbReference type="Pfam" id="PF23470"/>
    </source>
</evidence>
<dbReference type="EMBL" id="CP104003">
    <property type="protein sequence ID" value="UWM54824.1"/>
    <property type="molecule type" value="Genomic_DNA"/>
</dbReference>
<dbReference type="PANTHER" id="PTHR40663">
    <property type="match status" value="1"/>
</dbReference>
<dbReference type="AlphaFoldDB" id="A0A9E7R330"/>
<sequence length="96" mass="10636">MQGAERTTRQRIAEYLRHEPAKGGTLANEFGVTTNTALTHVEHIAASLQGTDEELLVAPPECRDCGFTDFDDLVNRPSRCPECKSENVEEPSFTID</sequence>